<dbReference type="OrthoDB" id="3987726at2"/>
<evidence type="ECO:0008006" key="3">
    <source>
        <dbReference type="Google" id="ProtNLM"/>
    </source>
</evidence>
<sequence>MPVSYPGYRDPGVLVQASKFAAVALSLLQARLILPAMFERHSEAEFIGAMGDVVNVRRPSWIVGQEPLPMRKDRTAYPAGTVNSSGSAVGYIDSRVNEYTIPVKLDKDLYSAFKLTDEMLRLDIRSYAAQVLDPQTRAIAEKYESIVAAAMRALFQVYDYPEGAGATGTVAIGGDDLATATAKVRGVVLIMRKVLNDRNVDGAGRHLLVGSAVESLMLQDPNLIRADWAGDNAALRSAQVGRIYGFNVATSSSIGENEIYAWHPSALRLVSMAPATPEGVTYAASLGAHGLSLRLIRDYDYAWAMDRSLMNCYFGIGNIVDYATAAEQTAADETRLRQYRGVRATIDFDTPAAP</sequence>
<keyword evidence="2" id="KW-1185">Reference proteome</keyword>
<proteinExistence type="predicted"/>
<evidence type="ECO:0000313" key="2">
    <source>
        <dbReference type="Proteomes" id="UP000308760"/>
    </source>
</evidence>
<reference evidence="1 2" key="2">
    <citation type="submission" date="2019-05" db="EMBL/GenBank/DDBJ databases">
        <title>Glycomyces buryatensis sp. nov.</title>
        <authorList>
            <person name="Nikitina E."/>
        </authorList>
    </citation>
    <scope>NUCLEOTIDE SEQUENCE [LARGE SCALE GENOMIC DNA]</scope>
    <source>
        <strain evidence="1 2">18</strain>
    </source>
</reference>
<name>A0A4S8Q680_9ACTN</name>
<dbReference type="AlphaFoldDB" id="A0A4S8Q680"/>
<dbReference type="Proteomes" id="UP000308760">
    <property type="component" value="Unassembled WGS sequence"/>
</dbReference>
<protein>
    <recommendedName>
        <fullName evidence="3">Phage major capsid protein</fullName>
    </recommendedName>
</protein>
<organism evidence="1 2">
    <name type="scientific">Glycomyces buryatensis</name>
    <dbReference type="NCBI Taxonomy" id="2570927"/>
    <lineage>
        <taxon>Bacteria</taxon>
        <taxon>Bacillati</taxon>
        <taxon>Actinomycetota</taxon>
        <taxon>Actinomycetes</taxon>
        <taxon>Glycomycetales</taxon>
        <taxon>Glycomycetaceae</taxon>
        <taxon>Glycomyces</taxon>
    </lineage>
</organism>
<comment type="caution">
    <text evidence="1">The sequence shown here is derived from an EMBL/GenBank/DDBJ whole genome shotgun (WGS) entry which is preliminary data.</text>
</comment>
<gene>
    <name evidence="1" type="ORF">FAB82_17265</name>
</gene>
<dbReference type="EMBL" id="STGY01000065">
    <property type="protein sequence ID" value="THV39620.1"/>
    <property type="molecule type" value="Genomic_DNA"/>
</dbReference>
<reference evidence="2" key="1">
    <citation type="submission" date="2019-04" db="EMBL/GenBank/DDBJ databases">
        <title>Nocardioides xinjiangensis sp. nov.</title>
        <authorList>
            <person name="Liu S."/>
        </authorList>
    </citation>
    <scope>NUCLEOTIDE SEQUENCE [LARGE SCALE GENOMIC DNA]</scope>
    <source>
        <strain evidence="2">18</strain>
    </source>
</reference>
<dbReference type="RefSeq" id="WP_136535787.1">
    <property type="nucleotide sequence ID" value="NZ_STGY01000065.1"/>
</dbReference>
<accession>A0A4S8Q680</accession>
<evidence type="ECO:0000313" key="1">
    <source>
        <dbReference type="EMBL" id="THV39620.1"/>
    </source>
</evidence>
<dbReference type="Pfam" id="PF25209">
    <property type="entry name" value="Phage_capsid_4"/>
    <property type="match status" value="1"/>
</dbReference>